<dbReference type="EMBL" id="JAWCUA010000003">
    <property type="protein sequence ID" value="MDU0112397.1"/>
    <property type="molecule type" value="Genomic_DNA"/>
</dbReference>
<sequence length="387" mass="41935">MNKKQLATLIPLLVTTASYATIETSLGKANVDLRLRFETVSQDNALDDATAFTLRTKANFKTNAHNGFYGFVELENSLALISDYNNAIGDGVGYSVIADPDSTELDQAYIGYSQDKINLKLGRQVITMDNHRFIGHVGFRNDKQTFDALSASYAASEKVKLSYSYINKRNRIFADDKDIDSNDHLLNASLKTDFGTVTGYGYLLEVDNGTDNALNTWGARLVGAKDKLSYTVEFATQTSETGGAEFDTSYMLGEVGTTFNGLKLTAGYESLGSDNGQVGFATPLATLHKFNGWSDQFLGTPGVGLNDMYATVAGKAGGGKWSATFHSYAADEASATVDDLGTELNVIYTTKVSDFPVGVKYAMYSAGDQGAGKVDTDKLWIWTGYNF</sequence>
<evidence type="ECO:0000256" key="1">
    <source>
        <dbReference type="SAM" id="SignalP"/>
    </source>
</evidence>
<evidence type="ECO:0000313" key="4">
    <source>
        <dbReference type="Proteomes" id="UP001257914"/>
    </source>
</evidence>
<evidence type="ECO:0000259" key="2">
    <source>
        <dbReference type="Pfam" id="PF13372"/>
    </source>
</evidence>
<evidence type="ECO:0000313" key="3">
    <source>
        <dbReference type="EMBL" id="MDU0112397.1"/>
    </source>
</evidence>
<reference evidence="3 4" key="1">
    <citation type="submission" date="2023-10" db="EMBL/GenBank/DDBJ databases">
        <title>Psychrosphaera aquimaarina strain SW33 isolated from seawater.</title>
        <authorList>
            <person name="Bayburt H."/>
            <person name="Kim J.M."/>
            <person name="Choi B.J."/>
            <person name="Jeon C.O."/>
        </authorList>
    </citation>
    <scope>NUCLEOTIDE SEQUENCE [LARGE SCALE GENOMIC DNA]</scope>
    <source>
        <strain evidence="3 4">KCTC 52743</strain>
    </source>
</reference>
<proteinExistence type="predicted"/>
<feature type="chain" id="PRO_5045607684" evidence="1">
    <location>
        <begin position="21"/>
        <end position="387"/>
    </location>
</feature>
<feature type="signal peptide" evidence="1">
    <location>
        <begin position="1"/>
        <end position="20"/>
    </location>
</feature>
<dbReference type="InterPro" id="IPR023614">
    <property type="entry name" value="Porin_dom_sf"/>
</dbReference>
<comment type="caution">
    <text evidence="3">The sequence shown here is derived from an EMBL/GenBank/DDBJ whole genome shotgun (WGS) entry which is preliminary data.</text>
</comment>
<gene>
    <name evidence="3" type="ORF">RT723_05155</name>
</gene>
<dbReference type="SUPFAM" id="SSF56935">
    <property type="entry name" value="Porins"/>
    <property type="match status" value="1"/>
</dbReference>
<protein>
    <submittedName>
        <fullName evidence="3">Alginate export family protein</fullName>
    </submittedName>
</protein>
<name>A0ABU3QY83_9GAMM</name>
<feature type="domain" description="Alginate export" evidence="2">
    <location>
        <begin position="52"/>
        <end position="264"/>
    </location>
</feature>
<accession>A0ABU3QY83</accession>
<keyword evidence="1" id="KW-0732">Signal</keyword>
<dbReference type="InterPro" id="IPR025388">
    <property type="entry name" value="Alginate_export_dom"/>
</dbReference>
<dbReference type="Gene3D" id="2.40.160.10">
    <property type="entry name" value="Porin"/>
    <property type="match status" value="1"/>
</dbReference>
<dbReference type="RefSeq" id="WP_315946134.1">
    <property type="nucleotide sequence ID" value="NZ_JAWCUA010000003.1"/>
</dbReference>
<keyword evidence="4" id="KW-1185">Reference proteome</keyword>
<dbReference type="Proteomes" id="UP001257914">
    <property type="component" value="Unassembled WGS sequence"/>
</dbReference>
<dbReference type="Pfam" id="PF13372">
    <property type="entry name" value="Alginate_exp"/>
    <property type="match status" value="1"/>
</dbReference>
<organism evidence="3 4">
    <name type="scientific">Psychrosphaera aquimarina</name>
    <dbReference type="NCBI Taxonomy" id="2044854"/>
    <lineage>
        <taxon>Bacteria</taxon>
        <taxon>Pseudomonadati</taxon>
        <taxon>Pseudomonadota</taxon>
        <taxon>Gammaproteobacteria</taxon>
        <taxon>Alteromonadales</taxon>
        <taxon>Pseudoalteromonadaceae</taxon>
        <taxon>Psychrosphaera</taxon>
    </lineage>
</organism>